<accession>A0A1I6DIB7</accession>
<feature type="domain" description="FAD-dependent urate hydroxylase HpyO/Asp monooxygenase CreE-like FAD/NAD(P)-binding" evidence="1">
    <location>
        <begin position="9"/>
        <end position="158"/>
    </location>
</feature>
<dbReference type="InterPro" id="IPR036188">
    <property type="entry name" value="FAD/NAD-bd_sf"/>
</dbReference>
<protein>
    <submittedName>
        <fullName evidence="2">FAD-NAD(P)-binding</fullName>
    </submittedName>
</protein>
<gene>
    <name evidence="2" type="ORF">SAMN04515673_103317</name>
</gene>
<dbReference type="InterPro" id="IPR052189">
    <property type="entry name" value="L-asp_N-monooxygenase_NS-form"/>
</dbReference>
<proteinExistence type="predicted"/>
<name>A0A1I6DIB7_9RHOB</name>
<evidence type="ECO:0000259" key="1">
    <source>
        <dbReference type="Pfam" id="PF13454"/>
    </source>
</evidence>
<dbReference type="Proteomes" id="UP000199302">
    <property type="component" value="Unassembled WGS sequence"/>
</dbReference>
<dbReference type="PANTHER" id="PTHR40254:SF1">
    <property type="entry name" value="BLR0577 PROTEIN"/>
    <property type="match status" value="1"/>
</dbReference>
<evidence type="ECO:0000313" key="3">
    <source>
        <dbReference type="Proteomes" id="UP000199302"/>
    </source>
</evidence>
<dbReference type="InterPro" id="IPR038732">
    <property type="entry name" value="HpyO/CreE_NAD-binding"/>
</dbReference>
<dbReference type="STRING" id="871652.SAMN04515673_103317"/>
<dbReference type="EMBL" id="FOYI01000003">
    <property type="protein sequence ID" value="SFR05169.1"/>
    <property type="molecule type" value="Genomic_DNA"/>
</dbReference>
<dbReference type="SUPFAM" id="SSF51905">
    <property type="entry name" value="FAD/NAD(P)-binding domain"/>
    <property type="match status" value="1"/>
</dbReference>
<sequence length="547" mass="58120">MSGPGPRIALVGMGPRALGALEALAERARARGIRCAVDGFDPFAAPGAGPNFDPDESPICKLNIPLRDIAIRPPESSGVGRFADWSKAGLGPDDFPTRAELGRYLCARYDDLLRQNVLDIRHLRHRITALSRRADGWYLTHGAGWLGPYDEVLLTLGQPPSRPDPQKADWAEHVAQGAGALAEAYPARELAVAAREWAGKTVAIRGLALSAFDILRVLTCEQGGTFTEEGYRASGREPARILPFSLNGQPPYPKPLTETLDACFAPLETETARFTAAIEEAASAASPEAARAALNAALIPPMARILRSSSTAVDEAALHDWLAQEWAEPGSQQDETAGPEETLDRGIAMATGAAPPGIGYVLGQLWRKWQDPFRAGYNPAETPAETAEALVGFDEGLKRYSYGPPVASSRELRALIDAGLVRLDLAVDPEIEMTGSGWTLAKSGNQEAVSVMIDAVMPSPDPMTLDAPLVDELIDEGWVVRLSEALAAHTAADGGLIGAEGRDVPPGLCLLGRLALGSVIAVDSLHDCFGEASDRWARGVLSRQAGA</sequence>
<dbReference type="PANTHER" id="PTHR40254">
    <property type="entry name" value="BLR0577 PROTEIN"/>
    <property type="match status" value="1"/>
</dbReference>
<organism evidence="2 3">
    <name type="scientific">Poseidonocella sedimentorum</name>
    <dbReference type="NCBI Taxonomy" id="871652"/>
    <lineage>
        <taxon>Bacteria</taxon>
        <taxon>Pseudomonadati</taxon>
        <taxon>Pseudomonadota</taxon>
        <taxon>Alphaproteobacteria</taxon>
        <taxon>Rhodobacterales</taxon>
        <taxon>Roseobacteraceae</taxon>
        <taxon>Poseidonocella</taxon>
    </lineage>
</organism>
<dbReference type="OrthoDB" id="6309046at2"/>
<reference evidence="2 3" key="1">
    <citation type="submission" date="2016-10" db="EMBL/GenBank/DDBJ databases">
        <authorList>
            <person name="de Groot N.N."/>
        </authorList>
    </citation>
    <scope>NUCLEOTIDE SEQUENCE [LARGE SCALE GENOMIC DNA]</scope>
    <source>
        <strain evidence="3">KMM 9023,NRIC 0796,JCM 17311,KCTC 23692</strain>
    </source>
</reference>
<dbReference type="AlphaFoldDB" id="A0A1I6DIB7"/>
<dbReference type="RefSeq" id="WP_143104114.1">
    <property type="nucleotide sequence ID" value="NZ_FOYI01000003.1"/>
</dbReference>
<dbReference type="Pfam" id="PF13454">
    <property type="entry name" value="NAD_binding_9"/>
    <property type="match status" value="1"/>
</dbReference>
<keyword evidence="3" id="KW-1185">Reference proteome</keyword>
<evidence type="ECO:0000313" key="2">
    <source>
        <dbReference type="EMBL" id="SFR05169.1"/>
    </source>
</evidence>